<feature type="compositionally biased region" description="Low complexity" evidence="6">
    <location>
        <begin position="1751"/>
        <end position="1761"/>
    </location>
</feature>
<feature type="compositionally biased region" description="Acidic residues" evidence="6">
    <location>
        <begin position="1448"/>
        <end position="1459"/>
    </location>
</feature>
<feature type="compositionally biased region" description="Low complexity" evidence="6">
    <location>
        <begin position="134"/>
        <end position="145"/>
    </location>
</feature>
<feature type="compositionally biased region" description="Polar residues" evidence="6">
    <location>
        <begin position="224"/>
        <end position="238"/>
    </location>
</feature>
<protein>
    <recommendedName>
        <fullName evidence="12">RING-type domain-containing protein</fullName>
    </recommendedName>
</protein>
<dbReference type="Gene3D" id="3.40.50.300">
    <property type="entry name" value="P-loop containing nucleotide triphosphate hydrolases"/>
    <property type="match status" value="1"/>
</dbReference>
<feature type="compositionally biased region" description="Basic and acidic residues" evidence="6">
    <location>
        <begin position="106"/>
        <end position="115"/>
    </location>
</feature>
<keyword evidence="1" id="KW-0479">Metal-binding</keyword>
<dbReference type="PROSITE" id="PS51192">
    <property type="entry name" value="HELICASE_ATP_BIND_1"/>
    <property type="match status" value="1"/>
</dbReference>
<feature type="region of interest" description="Disordered" evidence="6">
    <location>
        <begin position="1440"/>
        <end position="1459"/>
    </location>
</feature>
<dbReference type="GO" id="GO:0016787">
    <property type="term" value="F:hydrolase activity"/>
    <property type="evidence" value="ECO:0007669"/>
    <property type="project" value="UniProtKB-KW"/>
</dbReference>
<dbReference type="EMBL" id="KE346366">
    <property type="protein sequence ID" value="KJE94201.1"/>
    <property type="molecule type" value="Genomic_DNA"/>
</dbReference>
<feature type="compositionally biased region" description="Polar residues" evidence="6">
    <location>
        <begin position="13"/>
        <end position="22"/>
    </location>
</feature>
<evidence type="ECO:0000259" key="7">
    <source>
        <dbReference type="PROSITE" id="PS50089"/>
    </source>
</evidence>
<dbReference type="STRING" id="595528.A0A0D2UGJ9"/>
<evidence type="ECO:0000313" key="10">
    <source>
        <dbReference type="EMBL" id="KJE94201.1"/>
    </source>
</evidence>
<evidence type="ECO:0000256" key="4">
    <source>
        <dbReference type="ARBA" id="ARBA00022833"/>
    </source>
</evidence>
<keyword evidence="3" id="KW-0378">Hydrolase</keyword>
<evidence type="ECO:0000256" key="2">
    <source>
        <dbReference type="ARBA" id="ARBA00022771"/>
    </source>
</evidence>
<dbReference type="GO" id="GO:0005524">
    <property type="term" value="F:ATP binding"/>
    <property type="evidence" value="ECO:0007669"/>
    <property type="project" value="InterPro"/>
</dbReference>
<proteinExistence type="predicted"/>
<dbReference type="GO" id="GO:0008270">
    <property type="term" value="F:zinc ion binding"/>
    <property type="evidence" value="ECO:0007669"/>
    <property type="project" value="UniProtKB-KW"/>
</dbReference>
<dbReference type="InterPro" id="IPR049730">
    <property type="entry name" value="SNF2/RAD54-like_C"/>
</dbReference>
<dbReference type="Proteomes" id="UP000008743">
    <property type="component" value="Unassembled WGS sequence"/>
</dbReference>
<feature type="compositionally biased region" description="Basic and acidic residues" evidence="6">
    <location>
        <begin position="1"/>
        <end position="12"/>
    </location>
</feature>
<dbReference type="Pfam" id="PF00271">
    <property type="entry name" value="Helicase_C"/>
    <property type="match status" value="1"/>
</dbReference>
<evidence type="ECO:0000259" key="8">
    <source>
        <dbReference type="PROSITE" id="PS51192"/>
    </source>
</evidence>
<feature type="region of interest" description="Disordered" evidence="6">
    <location>
        <begin position="1751"/>
        <end position="1777"/>
    </location>
</feature>
<dbReference type="PANTHER" id="PTHR45865:SF1">
    <property type="entry name" value="E3 UBIQUITIN-PROTEIN LIGASE SHPRH"/>
    <property type="match status" value="1"/>
</dbReference>
<feature type="region of interest" description="Disordered" evidence="6">
    <location>
        <begin position="1277"/>
        <end position="1309"/>
    </location>
</feature>
<dbReference type="InterPro" id="IPR052583">
    <property type="entry name" value="ATP-helicase/E3_Ub-Ligase"/>
</dbReference>
<dbReference type="InterPro" id="IPR017907">
    <property type="entry name" value="Znf_RING_CS"/>
</dbReference>
<feature type="region of interest" description="Disordered" evidence="6">
    <location>
        <begin position="210"/>
        <end position="238"/>
    </location>
</feature>
<dbReference type="SMART" id="SM00184">
    <property type="entry name" value="RING"/>
    <property type="match status" value="1"/>
</dbReference>
<dbReference type="InterPro" id="IPR001841">
    <property type="entry name" value="Znf_RING"/>
</dbReference>
<organism evidence="10 11">
    <name type="scientific">Capsaspora owczarzaki (strain ATCC 30864)</name>
    <dbReference type="NCBI Taxonomy" id="595528"/>
    <lineage>
        <taxon>Eukaryota</taxon>
        <taxon>Filasterea</taxon>
        <taxon>Capsaspora</taxon>
    </lineage>
</organism>
<evidence type="ECO:0000256" key="5">
    <source>
        <dbReference type="PROSITE-ProRule" id="PRU00175"/>
    </source>
</evidence>
<dbReference type="PhylomeDB" id="A0A0D2UGJ9"/>
<gene>
    <name evidence="10" type="ORF">CAOG_004881</name>
</gene>
<accession>A0A0D2UGJ9</accession>
<dbReference type="SMART" id="SM00487">
    <property type="entry name" value="DEXDc"/>
    <property type="match status" value="1"/>
</dbReference>
<dbReference type="PROSITE" id="PS51194">
    <property type="entry name" value="HELICASE_CTER"/>
    <property type="match status" value="1"/>
</dbReference>
<feature type="compositionally biased region" description="Low complexity" evidence="6">
    <location>
        <begin position="56"/>
        <end position="69"/>
    </location>
</feature>
<dbReference type="InterPro" id="IPR038718">
    <property type="entry name" value="SNF2-like_sf"/>
</dbReference>
<dbReference type="Pfam" id="PF13639">
    <property type="entry name" value="zf-RING_2"/>
    <property type="match status" value="1"/>
</dbReference>
<dbReference type="FunCoup" id="A0A0D2UGJ9">
    <property type="interactions" value="363"/>
</dbReference>
<dbReference type="InParanoid" id="A0A0D2UGJ9"/>
<dbReference type="Gene3D" id="3.40.50.10810">
    <property type="entry name" value="Tandem AAA-ATPase domain"/>
    <property type="match status" value="1"/>
</dbReference>
<dbReference type="PROSITE" id="PS50089">
    <property type="entry name" value="ZF_RING_2"/>
    <property type="match status" value="1"/>
</dbReference>
<reference evidence="11" key="1">
    <citation type="submission" date="2011-02" db="EMBL/GenBank/DDBJ databases">
        <title>The Genome Sequence of Capsaspora owczarzaki ATCC 30864.</title>
        <authorList>
            <person name="Russ C."/>
            <person name="Cuomo C."/>
            <person name="Burger G."/>
            <person name="Gray M.W."/>
            <person name="Holland P.W.H."/>
            <person name="King N."/>
            <person name="Lang F.B.F."/>
            <person name="Roger A.J."/>
            <person name="Ruiz-Trillo I."/>
            <person name="Young S.K."/>
            <person name="Zeng Q."/>
            <person name="Gargeya S."/>
            <person name="Alvarado L."/>
            <person name="Berlin A."/>
            <person name="Chapman S.B."/>
            <person name="Chen Z."/>
            <person name="Freedman E."/>
            <person name="Gellesch M."/>
            <person name="Goldberg J."/>
            <person name="Griggs A."/>
            <person name="Gujja S."/>
            <person name="Heilman E."/>
            <person name="Heiman D."/>
            <person name="Howarth C."/>
            <person name="Mehta T."/>
            <person name="Neiman D."/>
            <person name="Pearson M."/>
            <person name="Roberts A."/>
            <person name="Saif S."/>
            <person name="Shea T."/>
            <person name="Shenoy N."/>
            <person name="Sisk P."/>
            <person name="Stolte C."/>
            <person name="Sykes S."/>
            <person name="White J."/>
            <person name="Yandava C."/>
            <person name="Haas B."/>
            <person name="Nusbaum C."/>
            <person name="Birren B."/>
        </authorList>
    </citation>
    <scope>NUCLEOTIDE SEQUENCE</scope>
    <source>
        <strain evidence="11">ATCC 30864</strain>
    </source>
</reference>
<feature type="compositionally biased region" description="Polar residues" evidence="6">
    <location>
        <begin position="38"/>
        <end position="47"/>
    </location>
</feature>
<dbReference type="SUPFAM" id="SSF52540">
    <property type="entry name" value="P-loop containing nucleoside triphosphate hydrolases"/>
    <property type="match status" value="2"/>
</dbReference>
<evidence type="ECO:0000256" key="3">
    <source>
        <dbReference type="ARBA" id="ARBA00022801"/>
    </source>
</evidence>
<dbReference type="eggNOG" id="KOG0298">
    <property type="taxonomic scope" value="Eukaryota"/>
</dbReference>
<name>A0A0D2UGJ9_CAPO3</name>
<dbReference type="Gene3D" id="3.30.40.10">
    <property type="entry name" value="Zinc/RING finger domain, C3HC4 (zinc finger)"/>
    <property type="match status" value="1"/>
</dbReference>
<dbReference type="InterPro" id="IPR014001">
    <property type="entry name" value="Helicase_ATP-bd"/>
</dbReference>
<evidence type="ECO:0000259" key="9">
    <source>
        <dbReference type="PROSITE" id="PS51194"/>
    </source>
</evidence>
<dbReference type="PANTHER" id="PTHR45865">
    <property type="entry name" value="E3 UBIQUITIN-PROTEIN LIGASE SHPRH FAMILY MEMBER"/>
    <property type="match status" value="1"/>
</dbReference>
<dbReference type="Pfam" id="PF00176">
    <property type="entry name" value="SNF2-rel_dom"/>
    <property type="match status" value="1"/>
</dbReference>
<evidence type="ECO:0008006" key="12">
    <source>
        <dbReference type="Google" id="ProtNLM"/>
    </source>
</evidence>
<dbReference type="InterPro" id="IPR000330">
    <property type="entry name" value="SNF2_N"/>
</dbReference>
<feature type="domain" description="Helicase ATP-binding" evidence="8">
    <location>
        <begin position="774"/>
        <end position="998"/>
    </location>
</feature>
<feature type="compositionally biased region" description="Acidic residues" evidence="6">
    <location>
        <begin position="70"/>
        <end position="100"/>
    </location>
</feature>
<dbReference type="RefSeq" id="XP_004347632.1">
    <property type="nucleotide sequence ID" value="XM_004347582.2"/>
</dbReference>
<dbReference type="OrthoDB" id="5330228at2759"/>
<feature type="domain" description="Helicase C-terminal" evidence="9">
    <location>
        <begin position="1919"/>
        <end position="2065"/>
    </location>
</feature>
<keyword evidence="11" id="KW-1185">Reference proteome</keyword>
<evidence type="ECO:0000256" key="6">
    <source>
        <dbReference type="SAM" id="MobiDB-lite"/>
    </source>
</evidence>
<keyword evidence="2 5" id="KW-0863">Zinc-finger</keyword>
<dbReference type="InterPro" id="IPR013083">
    <property type="entry name" value="Znf_RING/FYVE/PHD"/>
</dbReference>
<dbReference type="InterPro" id="IPR027417">
    <property type="entry name" value="P-loop_NTPase"/>
</dbReference>
<dbReference type="SUPFAM" id="SSF57850">
    <property type="entry name" value="RING/U-box"/>
    <property type="match status" value="1"/>
</dbReference>
<sequence length="2080" mass="227281">MDHDDDKPEFTEPSHQQYTSASPDVRLVHRASQKRPSTRGSGLQTARRQIETHPHTASSRSSTTSAASADDLDVDVNVDEDEDADLDGDVDGDGCWDADTDAVGVARRDTKRPRLESSSPPLAAAQAESTPDVSSAQDSMLLSSSGRGNDGESREMTGRAAVGANSDSNSDDDDDLIDLTMDLQEASDRAGNVDSSADNRRELIDLTMDVHASRSSSSVSDNSGNRAKPTQSTPRTTSLQDVQAFNGIPNSPAEATDLRTGAGITPDPRAAGIKQHVLTPRRGFIECNAIDIGPIRRSSAAFTIPNSRASTPRNLGLSFHLVAKFGWQLGMPCCGQSTNLGSSAGNSRNAHESDRWLCRRCCIALHAKCCGTRALDVCPICQWHSAPTGALVGHFSHVGCTIASSSFHAMSNYWQTPLAVGARGILMNLKEKGMGPQTRIFRLILTGASVDDAHPAIYCDLDLSPTVLESLARYEVIITFQVSAIHNNEPCASPGTTADGVHVSPLTGFACTRLSLDCRMYMVQSIVPAEQFFELSFSRSLVNTLLEGVRSFYGGRTWQQLLQEWCSMQRHRPATDHLYEALAQAAPAEALYQLLDAHIPEHIRGLAMLEAHLESISTGVKAPQSFTSSRIDALLKLVSSPSQHLPRASQPPEIACSMMPYQLAGLSWMSDAECFGKKRVDSFSRHDDDPVILQKQQLEANLALAPVMPPFTSTDQVPFILRALDAPMTYMLVPPSYLIEGMTTEAGSLDEGDQTTTTRAIYFNIVSGSISLSPPALVRPFGGILADEMGLGKTVEFLSLVAATRPNPDLFETFPFAFVQGRVPLSRLNHPPSLYIKGELQTDAGEPLCRVIRPVRTTLIIAPSPIVGQWQSEIQYHAPSLSVMVYDGHTTFYQHDETPFDVFSRFDIVVTTYDVVRKDRHHAAEPVYKRGANRRNSPLVDVFWFRLCLDEVQMIENPTAAAAVCASIRARYRWGLSGTPISSHGFDDILALSVFLHFHPYSDRLVFNALVAAFEVADAELPRAVRTSSAITSGATAFGDANDCSPIAALIRRRNLESMRSSLLTFLHRLMLRRSKQDLADQVSLPPQHEEYIVLTFSPVEAHFYRELELHCRNLFEMLRSGAGEASASTMSDLRSSMGLLRAACCYIQGGVVLPGKRALSGAPKSMFEATALLLKQTELDLAAAVREQVTAHIDLGAALEFAKLPEGSRCFEQALELIETLAAQHADACAFAKRWILPSDYEEYLSSVADQPAAATAAMAVDADGERAAGSIDPAAEERTAGNQPLDEFASDASSDDESASDVTAEAASTSKMSKKVKRLRRYGDDTMIGNWRAVVRDTMRARENLLLGHRATFRLAMAASPDDSEKLYEDAEQKRKSLTKTVETAVCQARKQLDEFLRRSALTSIQVCLIDSERLSVQKEAALVAFLHGSLLVDDGHLANERNADDPDNEVTPDPDDENYVFVIRGSERIRILNSTTTPYLPFLVDELLTAVTDVERNAIPARPSATAFQRLLEAGPGDQSLSEASSRLMTQLFALMDSLDANMEEIWTARMHVLRVLTTPLHSNYQRDLEAQQFGLHWQKVLETAVAKRRLLLFSAADEWSKKSKTLNLVSLNQRIKSQSEQVAFAEADHLLKVHSLVSILSVRLQSILSMLASERHGISEVWNARIAFYKQLQVLSDAVSRPERPLSCLSFVQECRRRLAGLTTTAAQLTGKVQYVRQLVCSASPFQPGSALESAADVEATKAAQTAQTLSASSTSAPPMADPTEASSISMSVGNSPLTGTGIATVPVGASQSVGAKRAEVCPICIETSTELCMTPCGHVFCAPCIADWMRHHRICPTCRSRIQSDQISHMNMGIDGATALHNSKIHQTGQDFLTNMDMFEKRSVNDGTRTIIRPPAYLHASIPLARNSSTKIDALIRYLIELERQNPGTKSVVFSQWGHVLSRVGEALQLQGIGFTTIQTGKDAASLFHSNPKVTVFLLHSRHKSSGLTLVAATHVFLMDPIINPAVELQAINRVHRIGQTAETHVHRFIVENTIEQQVLRLAVGQDTAPGMPRSTRSDDETMSLQDIGMLLNVQ</sequence>
<keyword evidence="4" id="KW-0862">Zinc</keyword>
<dbReference type="InterPro" id="IPR001650">
    <property type="entry name" value="Helicase_C-like"/>
</dbReference>
<dbReference type="PROSITE" id="PS00518">
    <property type="entry name" value="ZF_RING_1"/>
    <property type="match status" value="1"/>
</dbReference>
<dbReference type="CDD" id="cd18793">
    <property type="entry name" value="SF2_C_SNF"/>
    <property type="match status" value="1"/>
</dbReference>
<feature type="region of interest" description="Disordered" evidence="6">
    <location>
        <begin position="1"/>
        <end position="175"/>
    </location>
</feature>
<feature type="compositionally biased region" description="Basic residues" evidence="6">
    <location>
        <begin position="28"/>
        <end position="37"/>
    </location>
</feature>
<feature type="domain" description="RING-type" evidence="7">
    <location>
        <begin position="1806"/>
        <end position="1844"/>
    </location>
</feature>
<evidence type="ECO:0000313" key="11">
    <source>
        <dbReference type="Proteomes" id="UP000008743"/>
    </source>
</evidence>
<feature type="compositionally biased region" description="Low complexity" evidence="6">
    <location>
        <begin position="213"/>
        <end position="223"/>
    </location>
</feature>
<evidence type="ECO:0000256" key="1">
    <source>
        <dbReference type="ARBA" id="ARBA00022723"/>
    </source>
</evidence>